<dbReference type="PANTHER" id="PTHR30486">
    <property type="entry name" value="TWITCHING MOTILITY PROTEIN PILT"/>
    <property type="match status" value="1"/>
</dbReference>
<accession>A0A917ZRJ5</accession>
<dbReference type="SMART" id="SM00382">
    <property type="entry name" value="AAA"/>
    <property type="match status" value="1"/>
</dbReference>
<evidence type="ECO:0000313" key="3">
    <source>
        <dbReference type="EMBL" id="GGO88741.1"/>
    </source>
</evidence>
<evidence type="ECO:0000313" key="4">
    <source>
        <dbReference type="Proteomes" id="UP000599578"/>
    </source>
</evidence>
<dbReference type="SUPFAM" id="SSF52540">
    <property type="entry name" value="P-loop containing nucleoside triphosphate hydrolases"/>
    <property type="match status" value="1"/>
</dbReference>
<name>A0A917ZRJ5_9GAMM</name>
<comment type="similarity">
    <text evidence="1">Belongs to the GSP E family.</text>
</comment>
<comment type="caution">
    <text evidence="3">The sequence shown here is derived from an EMBL/GenBank/DDBJ whole genome shotgun (WGS) entry which is preliminary data.</text>
</comment>
<dbReference type="EMBL" id="BMLT01000019">
    <property type="protein sequence ID" value="GGO88741.1"/>
    <property type="molecule type" value="Genomic_DNA"/>
</dbReference>
<dbReference type="CDD" id="cd01130">
    <property type="entry name" value="VirB11-like_ATPase"/>
    <property type="match status" value="1"/>
</dbReference>
<dbReference type="Pfam" id="PF00437">
    <property type="entry name" value="T2SSE"/>
    <property type="match status" value="1"/>
</dbReference>
<dbReference type="Gene3D" id="3.40.50.300">
    <property type="entry name" value="P-loop containing nucleotide triphosphate hydrolases"/>
    <property type="match status" value="1"/>
</dbReference>
<evidence type="ECO:0000256" key="1">
    <source>
        <dbReference type="ARBA" id="ARBA00006611"/>
    </source>
</evidence>
<evidence type="ECO:0000259" key="2">
    <source>
        <dbReference type="SMART" id="SM00382"/>
    </source>
</evidence>
<organism evidence="3 4">
    <name type="scientific">Marinobacterium nitratireducens</name>
    <dbReference type="NCBI Taxonomy" id="518897"/>
    <lineage>
        <taxon>Bacteria</taxon>
        <taxon>Pseudomonadati</taxon>
        <taxon>Pseudomonadota</taxon>
        <taxon>Gammaproteobacteria</taxon>
        <taxon>Oceanospirillales</taxon>
        <taxon>Oceanospirillaceae</taxon>
        <taxon>Marinobacterium</taxon>
    </lineage>
</organism>
<sequence length="423" mass="47249">MDLFGDSLALPSRQLDVLHDEERLSLKASLHRYIIERLEEDGLMFEMERGELHPHVLDYVRAYLAEHEIHRSEQDAGSLVAELLDEMLGFGPLQALLDDPGVDDILINGPRDVFVERQGRLERAPLRFINDHHVLRVIRRMVAPLGRRIDESSPMVDARLPDGSRINAIIPPLSIDGPCLSVRKFRHDALAMEDLIRGGSLDMQMSRFLVESVRQRCNILISGSTGSGKTTLLNVLSQYIGQGERVVTIEDAAELKLRNGHVVRLETRPPNSEGHGEVSARDLLKNALRMRPDRIILGESRGGEVLDMLQAMNTGHAGSMSTVHANSARDALVRLEMMVTLSGFGATETLVRQIIATSLDLVVHVSRQPDGRRLVTDIIEVQDVADGMIRTQPLFEYDAEEEGFTVVDAPSPALRRKQERNRA</sequence>
<proteinExistence type="inferred from homology"/>
<dbReference type="Gene3D" id="3.30.450.380">
    <property type="match status" value="1"/>
</dbReference>
<dbReference type="GO" id="GO:0016887">
    <property type="term" value="F:ATP hydrolysis activity"/>
    <property type="evidence" value="ECO:0007669"/>
    <property type="project" value="InterPro"/>
</dbReference>
<reference evidence="3 4" key="1">
    <citation type="journal article" date="2014" name="Int. J. Syst. Evol. Microbiol.">
        <title>Complete genome sequence of Corynebacterium casei LMG S-19264T (=DSM 44701T), isolated from a smear-ripened cheese.</title>
        <authorList>
            <consortium name="US DOE Joint Genome Institute (JGI-PGF)"/>
            <person name="Walter F."/>
            <person name="Albersmeier A."/>
            <person name="Kalinowski J."/>
            <person name="Ruckert C."/>
        </authorList>
    </citation>
    <scope>NUCLEOTIDE SEQUENCE [LARGE SCALE GENOMIC DNA]</scope>
    <source>
        <strain evidence="3 4">CGMCC 1.7286</strain>
    </source>
</reference>
<protein>
    <submittedName>
        <fullName evidence="3">ATPase TadA</fullName>
    </submittedName>
</protein>
<dbReference type="InterPro" id="IPR027417">
    <property type="entry name" value="P-loop_NTPase"/>
</dbReference>
<feature type="domain" description="AAA+ ATPase" evidence="2">
    <location>
        <begin position="215"/>
        <end position="385"/>
    </location>
</feature>
<dbReference type="InterPro" id="IPR050921">
    <property type="entry name" value="T4SS_GSP_E_ATPase"/>
</dbReference>
<gene>
    <name evidence="3" type="primary">tadA</name>
    <name evidence="3" type="ORF">GCM10011348_44900</name>
</gene>
<dbReference type="InterPro" id="IPR003593">
    <property type="entry name" value="AAA+_ATPase"/>
</dbReference>
<dbReference type="InterPro" id="IPR001482">
    <property type="entry name" value="T2SS/T4SS_dom"/>
</dbReference>
<dbReference type="AlphaFoldDB" id="A0A917ZRJ5"/>
<dbReference type="Proteomes" id="UP000599578">
    <property type="component" value="Unassembled WGS sequence"/>
</dbReference>
<keyword evidence="4" id="KW-1185">Reference proteome</keyword>
<dbReference type="PANTHER" id="PTHR30486:SF15">
    <property type="entry name" value="TYPE II_IV SECRETION SYSTEM ATPASE"/>
    <property type="match status" value="1"/>
</dbReference>